<organism evidence="3 4">
    <name type="scientific">Rhizoctonia solani</name>
    <dbReference type="NCBI Taxonomy" id="456999"/>
    <lineage>
        <taxon>Eukaryota</taxon>
        <taxon>Fungi</taxon>
        <taxon>Dikarya</taxon>
        <taxon>Basidiomycota</taxon>
        <taxon>Agaricomycotina</taxon>
        <taxon>Agaricomycetes</taxon>
        <taxon>Cantharellales</taxon>
        <taxon>Ceratobasidiaceae</taxon>
        <taxon>Rhizoctonia</taxon>
    </lineage>
</organism>
<dbReference type="EMBL" id="CAJMXA010001079">
    <property type="protein sequence ID" value="CAE6450631.1"/>
    <property type="molecule type" value="Genomic_DNA"/>
</dbReference>
<evidence type="ECO:0000256" key="2">
    <source>
        <dbReference type="ARBA" id="ARBA00008837"/>
    </source>
</evidence>
<dbReference type="GO" id="GO:0033588">
    <property type="term" value="C:elongator holoenzyme complex"/>
    <property type="evidence" value="ECO:0007669"/>
    <property type="project" value="InterPro"/>
</dbReference>
<dbReference type="PANTHER" id="PTHR16184">
    <property type="entry name" value="ELONGATOR COMPLEX PROTEIN 6"/>
    <property type="match status" value="1"/>
</dbReference>
<evidence type="ECO:0000256" key="1">
    <source>
        <dbReference type="ARBA" id="ARBA00005043"/>
    </source>
</evidence>
<name>A0A8H3B970_9AGAM</name>
<sequence length="279" mass="29449">MLSVVKGLSFPPSRLDPAPTTGSNIRHFVPQAGQVLLITDNPASSAQFLVQALLQSQLKREGDVSANGRACVIVSVDHDFAHLSAIAARSNLNLAQCIRDKTLAYVDALSQASQPPGNLGDGAGAPGGPPSTPGIVICPPLETSLRPLYDVIQHAFEQLTPSAVGKLLILGDVSSLEWMGIPATEKECGVVVLYHSPLRDLPIESDVLRNLVTGCDMHAEVRELSSGLSSAVSGEVALHPGFTAPDPHFVAIPRERALQYRLTDAGVVWFDRGTSAGVL</sequence>
<evidence type="ECO:0000313" key="4">
    <source>
        <dbReference type="Proteomes" id="UP000663853"/>
    </source>
</evidence>
<dbReference type="Gene3D" id="3.40.50.300">
    <property type="entry name" value="P-loop containing nucleotide triphosphate hydrolases"/>
    <property type="match status" value="1"/>
</dbReference>
<dbReference type="Proteomes" id="UP000663853">
    <property type="component" value="Unassembled WGS sequence"/>
</dbReference>
<accession>A0A8H3B970</accession>
<comment type="caution">
    <text evidence="3">The sequence shown here is derived from an EMBL/GenBank/DDBJ whole genome shotgun (WGS) entry which is preliminary data.</text>
</comment>
<dbReference type="AlphaFoldDB" id="A0A8H3B970"/>
<dbReference type="InterPro" id="IPR027417">
    <property type="entry name" value="P-loop_NTPase"/>
</dbReference>
<dbReference type="GO" id="GO:0002098">
    <property type="term" value="P:tRNA wobble uridine modification"/>
    <property type="evidence" value="ECO:0007669"/>
    <property type="project" value="InterPro"/>
</dbReference>
<reference evidence="3" key="1">
    <citation type="submission" date="2021-01" db="EMBL/GenBank/DDBJ databases">
        <authorList>
            <person name="Kaushik A."/>
        </authorList>
    </citation>
    <scope>NUCLEOTIDE SEQUENCE</scope>
    <source>
        <strain evidence="3">AG6-10EEA</strain>
    </source>
</reference>
<dbReference type="InterPro" id="IPR018627">
    <property type="entry name" value="ELP6"/>
</dbReference>
<gene>
    <name evidence="3" type="ORF">RDB_LOCUS49330</name>
</gene>
<comment type="pathway">
    <text evidence="1">tRNA modification; 5-methoxycarbonylmethyl-2-thiouridine-tRNA biosynthesis.</text>
</comment>
<comment type="similarity">
    <text evidence="2">Belongs to the ELP6 family.</text>
</comment>
<proteinExistence type="inferred from homology"/>
<dbReference type="PANTHER" id="PTHR16184:SF6">
    <property type="entry name" value="ELONGATOR COMPLEX PROTEIN 6"/>
    <property type="match status" value="1"/>
</dbReference>
<protein>
    <recommendedName>
        <fullName evidence="5">Elongator complex protein 6</fullName>
    </recommendedName>
</protein>
<evidence type="ECO:0000313" key="3">
    <source>
        <dbReference type="EMBL" id="CAE6450631.1"/>
    </source>
</evidence>
<dbReference type="UniPathway" id="UPA00988"/>
<evidence type="ECO:0008006" key="5">
    <source>
        <dbReference type="Google" id="ProtNLM"/>
    </source>
</evidence>